<evidence type="ECO:0000313" key="4">
    <source>
        <dbReference type="Proteomes" id="UP000189580"/>
    </source>
</evidence>
<dbReference type="PANTHER" id="PTHR48220">
    <property type="match status" value="1"/>
</dbReference>
<proteinExistence type="predicted"/>
<dbReference type="InterPro" id="IPR009291">
    <property type="entry name" value="Vps62"/>
</dbReference>
<dbReference type="GeneID" id="30032836"/>
<evidence type="ECO:0000313" key="3">
    <source>
        <dbReference type="EMBL" id="ANB12802.1"/>
    </source>
</evidence>
<dbReference type="EMBL" id="CP014501">
    <property type="protein sequence ID" value="ANB12802.1"/>
    <property type="molecule type" value="Genomic_DNA"/>
</dbReference>
<dbReference type="RefSeq" id="XP_018735279.1">
    <property type="nucleotide sequence ID" value="XM_018877925.1"/>
</dbReference>
<dbReference type="AlphaFoldDB" id="A0A167DDT8"/>
<dbReference type="KEGG" id="slb:AWJ20_1074"/>
<organism evidence="3 4">
    <name type="scientific">Sugiyamaella lignohabitans</name>
    <dbReference type="NCBI Taxonomy" id="796027"/>
    <lineage>
        <taxon>Eukaryota</taxon>
        <taxon>Fungi</taxon>
        <taxon>Dikarya</taxon>
        <taxon>Ascomycota</taxon>
        <taxon>Saccharomycotina</taxon>
        <taxon>Dipodascomycetes</taxon>
        <taxon>Dipodascales</taxon>
        <taxon>Trichomonascaceae</taxon>
        <taxon>Sugiyamaella</taxon>
    </lineage>
</organism>
<dbReference type="Proteomes" id="UP000189580">
    <property type="component" value="Chromosome a"/>
</dbReference>
<dbReference type="OrthoDB" id="188042at2759"/>
<feature type="chain" id="PRO_5007885198" evidence="2">
    <location>
        <begin position="17"/>
        <end position="477"/>
    </location>
</feature>
<gene>
    <name evidence="3" type="primary">VPS62</name>
    <name evidence="3" type="ORF">AWJ20_1074</name>
</gene>
<evidence type="ECO:0000256" key="1">
    <source>
        <dbReference type="SAM" id="MobiDB-lite"/>
    </source>
</evidence>
<keyword evidence="4" id="KW-1185">Reference proteome</keyword>
<accession>A0A167DDT8</accession>
<keyword evidence="2" id="KW-0732">Signal</keyword>
<sequence length="477" mass="53012">MLLPLSCLGYLSVVLGATPDIFVSTSGGVNISDFKSSFPHDTIPDYILKYAPVVHLYSEEKYLPYDINEYVKHFVVRDETGQMVAPVPPVTPFTIGDVVYSVKNALGGLFLSSSPQVPLNTAQTQGEAQGQGQEDEKSAENGDEDSNPPDISPSRPLSGLRELAEISHSVQTRKLDPNNLFLSAVEDYSVDPDWITGRGNLPSFEDDKIANAPAVLIVVDKGDGIVDAFWFCFYSFNLGPFVMGGGPYGNHIGDWEHSLVRFKDGEPVLLWMSAHGGGSAYDFGALEKLNTDSNRPVLFSARGTHANYATVGQHSHDIPYHMLSDFTDRGPLWDLSKNYLAYTYDGHEVRLANGSDPGREDEYGDWLNYLGHWGDKKLAPEDPRQRYHPFEWLMIDGPLGPLAKNLLRRDPCQRSKWWNFSKSCRIRHRLLMGEGIESEGGGCARALDAIGPYWLQWLLRVVTSGGFGCYLVDRIWG</sequence>
<feature type="region of interest" description="Disordered" evidence="1">
    <location>
        <begin position="117"/>
        <end position="157"/>
    </location>
</feature>
<dbReference type="InterPro" id="IPR053102">
    <property type="entry name" value="VPS_Associated"/>
</dbReference>
<name>A0A167DDT8_9ASCO</name>
<protein>
    <submittedName>
        <fullName evidence="3">Vps62p</fullName>
    </submittedName>
</protein>
<feature type="signal peptide" evidence="2">
    <location>
        <begin position="1"/>
        <end position="16"/>
    </location>
</feature>
<reference evidence="3 4" key="1">
    <citation type="submission" date="2016-02" db="EMBL/GenBank/DDBJ databases">
        <title>Complete genome sequence and transcriptome regulation of the pentose utilising yeast Sugiyamaella lignohabitans.</title>
        <authorList>
            <person name="Bellasio M."/>
            <person name="Peymann A."/>
            <person name="Valli M."/>
            <person name="Sipitzky M."/>
            <person name="Graf A."/>
            <person name="Sauer M."/>
            <person name="Marx H."/>
            <person name="Mattanovich D."/>
        </authorList>
    </citation>
    <scope>NUCLEOTIDE SEQUENCE [LARGE SCALE GENOMIC DNA]</scope>
    <source>
        <strain evidence="3 4">CBS 10342</strain>
    </source>
</reference>
<dbReference type="Pfam" id="PF06101">
    <property type="entry name" value="Vps62"/>
    <property type="match status" value="1"/>
</dbReference>
<dbReference type="GO" id="GO:0006623">
    <property type="term" value="P:protein targeting to vacuole"/>
    <property type="evidence" value="ECO:0007669"/>
    <property type="project" value="TreeGrafter"/>
</dbReference>
<evidence type="ECO:0000256" key="2">
    <source>
        <dbReference type="SAM" id="SignalP"/>
    </source>
</evidence>
<feature type="compositionally biased region" description="Low complexity" evidence="1">
    <location>
        <begin position="121"/>
        <end position="132"/>
    </location>
</feature>
<dbReference type="GO" id="GO:0000329">
    <property type="term" value="C:fungal-type vacuole membrane"/>
    <property type="evidence" value="ECO:0007669"/>
    <property type="project" value="TreeGrafter"/>
</dbReference>
<dbReference type="PANTHER" id="PTHR48220:SF1">
    <property type="entry name" value="VACUOLAR PROTEIN SORTING-ASSOCIATED PROTEIN 62-RELATED"/>
    <property type="match status" value="1"/>
</dbReference>